<dbReference type="SMART" id="SM00493">
    <property type="entry name" value="TOPRIM"/>
    <property type="match status" value="1"/>
</dbReference>
<dbReference type="InterPro" id="IPR003602">
    <property type="entry name" value="Topo_IA_DNA-bd_dom"/>
</dbReference>
<dbReference type="PROSITE" id="PS50880">
    <property type="entry name" value="TOPRIM"/>
    <property type="match status" value="1"/>
</dbReference>
<comment type="similarity">
    <text evidence="2 11">Belongs to the type IA topoisomerase family.</text>
</comment>
<dbReference type="Gene3D" id="1.10.460.10">
    <property type="entry name" value="Topoisomerase I, domain 2"/>
    <property type="match status" value="1"/>
</dbReference>
<reference evidence="17 18" key="1">
    <citation type="submission" date="2016-05" db="EMBL/GenBank/DDBJ databases">
        <title>Nuclear genome of Blastocystis sp. subtype 1 NandII.</title>
        <authorList>
            <person name="Gentekaki E."/>
            <person name="Curtis B."/>
            <person name="Stairs C."/>
            <person name="Eme L."/>
            <person name="Herman E."/>
            <person name="Klimes V."/>
            <person name="Arias M.C."/>
            <person name="Elias M."/>
            <person name="Hilliou F."/>
            <person name="Klute M."/>
            <person name="Malik S.-B."/>
            <person name="Pightling A."/>
            <person name="Rachubinski R."/>
            <person name="Salas D."/>
            <person name="Schlacht A."/>
            <person name="Suga H."/>
            <person name="Archibald J."/>
            <person name="Ball S.G."/>
            <person name="Clark G."/>
            <person name="Dacks J."/>
            <person name="Van Der Giezen M."/>
            <person name="Tsaousis A."/>
            <person name="Roger A."/>
        </authorList>
    </citation>
    <scope>NUCLEOTIDE SEQUENCE [LARGE SCALE GENOMIC DNA]</scope>
    <source>
        <strain evidence="18">ATCC 50177 / NandII</strain>
    </source>
</reference>
<dbReference type="PANTHER" id="PTHR11390">
    <property type="entry name" value="PROKARYOTIC DNA TOPOISOMERASE"/>
    <property type="match status" value="1"/>
</dbReference>
<evidence type="ECO:0000256" key="4">
    <source>
        <dbReference type="ARBA" id="ARBA00022723"/>
    </source>
</evidence>
<dbReference type="GO" id="GO:0008270">
    <property type="term" value="F:zinc ion binding"/>
    <property type="evidence" value="ECO:0007669"/>
    <property type="project" value="UniProtKB-KW"/>
</dbReference>
<dbReference type="Pfam" id="PF06839">
    <property type="entry name" value="Zn_ribbon_GRF"/>
    <property type="match status" value="2"/>
</dbReference>
<keyword evidence="9 11" id="KW-0413">Isomerase</keyword>
<protein>
    <recommendedName>
        <fullName evidence="3 11">DNA topoisomerase</fullName>
        <ecNumber evidence="3 11">5.6.2.1</ecNumber>
    </recommendedName>
</protein>
<keyword evidence="5 10" id="KW-0863">Zinc-finger</keyword>
<dbReference type="SUPFAM" id="SSF57756">
    <property type="entry name" value="Retrovirus zinc finger-like domains"/>
    <property type="match status" value="1"/>
</dbReference>
<evidence type="ECO:0000256" key="10">
    <source>
        <dbReference type="PROSITE-ProRule" id="PRU00047"/>
    </source>
</evidence>
<evidence type="ECO:0000256" key="7">
    <source>
        <dbReference type="ARBA" id="ARBA00023029"/>
    </source>
</evidence>
<dbReference type="GO" id="GO:0006265">
    <property type="term" value="P:DNA topological change"/>
    <property type="evidence" value="ECO:0007669"/>
    <property type="project" value="InterPro"/>
</dbReference>
<dbReference type="InterPro" id="IPR010666">
    <property type="entry name" value="Znf_GRF"/>
</dbReference>
<evidence type="ECO:0000256" key="12">
    <source>
        <dbReference type="SAM" id="MobiDB-lite"/>
    </source>
</evidence>
<evidence type="ECO:0000256" key="11">
    <source>
        <dbReference type="RuleBase" id="RU362092"/>
    </source>
</evidence>
<keyword evidence="8 11" id="KW-0238">DNA-binding</keyword>
<dbReference type="InterPro" id="IPR001878">
    <property type="entry name" value="Znf_CCHC"/>
</dbReference>
<feature type="compositionally biased region" description="Pro residues" evidence="12">
    <location>
        <begin position="872"/>
        <end position="907"/>
    </location>
</feature>
<dbReference type="InterPro" id="IPR013824">
    <property type="entry name" value="Topo_IA_cen_sub1"/>
</dbReference>
<keyword evidence="18" id="KW-1185">Reference proteome</keyword>
<feature type="domain" description="Topo IA-type catalytic" evidence="16">
    <location>
        <begin position="138"/>
        <end position="572"/>
    </location>
</feature>
<feature type="domain" description="GRF-type" evidence="15">
    <location>
        <begin position="1042"/>
        <end position="1084"/>
    </location>
</feature>
<keyword evidence="4" id="KW-0479">Metal-binding</keyword>
<dbReference type="InterPro" id="IPR003601">
    <property type="entry name" value="Topo_IA_2"/>
</dbReference>
<dbReference type="FunFam" id="1.10.290.10:FF:000001">
    <property type="entry name" value="DNA topoisomerase"/>
    <property type="match status" value="1"/>
</dbReference>
<dbReference type="Gene3D" id="4.10.60.10">
    <property type="entry name" value="Zinc finger, CCHC-type"/>
    <property type="match status" value="1"/>
</dbReference>
<dbReference type="PROSITE" id="PS50158">
    <property type="entry name" value="ZF_CCHC"/>
    <property type="match status" value="1"/>
</dbReference>
<dbReference type="AlphaFoldDB" id="A0A196SFV7"/>
<dbReference type="InterPro" id="IPR006171">
    <property type="entry name" value="TOPRIM_dom"/>
</dbReference>
<dbReference type="FunFam" id="3.40.50.140:FF:000003">
    <property type="entry name" value="DNA topoisomerase"/>
    <property type="match status" value="1"/>
</dbReference>
<proteinExistence type="inferred from homology"/>
<evidence type="ECO:0000313" key="18">
    <source>
        <dbReference type="Proteomes" id="UP000078348"/>
    </source>
</evidence>
<comment type="function">
    <text evidence="11">Introduces a single-strand break via transesterification at a target site in duplex DNA. Releases the supercoiling and torsional tension of DNA introduced during the DNA replication and transcription by transiently cleaving and rejoining one strand of the DNA duplex. The scissile phosphodiester is attacked by the catalytic tyrosine of the enzyme, resulting in the formation of a DNA-(5'-phosphotyrosyl)-enzyme intermediate and the expulsion of a 3'-OH DNA strand.</text>
</comment>
<evidence type="ECO:0000256" key="5">
    <source>
        <dbReference type="ARBA" id="ARBA00022771"/>
    </source>
</evidence>
<accession>A0A196SFV7</accession>
<evidence type="ECO:0000259" key="13">
    <source>
        <dbReference type="PROSITE" id="PS50158"/>
    </source>
</evidence>
<evidence type="ECO:0000256" key="9">
    <source>
        <dbReference type="ARBA" id="ARBA00023235"/>
    </source>
</evidence>
<dbReference type="InterPro" id="IPR013497">
    <property type="entry name" value="Topo_IA_cen"/>
</dbReference>
<feature type="domain" description="CCHC-type" evidence="13">
    <location>
        <begin position="1097"/>
        <end position="1112"/>
    </location>
</feature>
<dbReference type="OrthoDB" id="430051at2759"/>
<dbReference type="EC" id="5.6.2.1" evidence="3 11"/>
<dbReference type="SMART" id="SM00343">
    <property type="entry name" value="ZnF_C2HC"/>
    <property type="match status" value="2"/>
</dbReference>
<evidence type="ECO:0000256" key="1">
    <source>
        <dbReference type="ARBA" id="ARBA00000213"/>
    </source>
</evidence>
<feature type="region of interest" description="Disordered" evidence="12">
    <location>
        <begin position="864"/>
        <end position="955"/>
    </location>
</feature>
<evidence type="ECO:0000259" key="16">
    <source>
        <dbReference type="PROSITE" id="PS52039"/>
    </source>
</evidence>
<comment type="catalytic activity">
    <reaction evidence="1 11">
        <text>ATP-independent breakage of single-stranded DNA, followed by passage and rejoining.</text>
        <dbReference type="EC" id="5.6.2.1"/>
    </reaction>
</comment>
<dbReference type="EMBL" id="LXWW01000183">
    <property type="protein sequence ID" value="OAO15032.1"/>
    <property type="molecule type" value="Genomic_DNA"/>
</dbReference>
<dbReference type="PANTHER" id="PTHR11390:SF21">
    <property type="entry name" value="DNA TOPOISOMERASE 3-ALPHA"/>
    <property type="match status" value="1"/>
</dbReference>
<keyword evidence="7 11" id="KW-0799">Topoisomerase</keyword>
<keyword evidence="6" id="KW-0862">Zinc</keyword>
<dbReference type="InterPro" id="IPR013825">
    <property type="entry name" value="Topo_IA_cen_sub2"/>
</dbReference>
<dbReference type="GO" id="GO:0006281">
    <property type="term" value="P:DNA repair"/>
    <property type="evidence" value="ECO:0007669"/>
    <property type="project" value="TreeGrafter"/>
</dbReference>
<dbReference type="InterPro" id="IPR034144">
    <property type="entry name" value="TOPRIM_TopoIII"/>
</dbReference>
<dbReference type="InterPro" id="IPR000380">
    <property type="entry name" value="Topo_IA"/>
</dbReference>
<dbReference type="PROSITE" id="PS51999">
    <property type="entry name" value="ZF_GRF"/>
    <property type="match status" value="2"/>
</dbReference>
<evidence type="ECO:0000256" key="3">
    <source>
        <dbReference type="ARBA" id="ARBA00012891"/>
    </source>
</evidence>
<dbReference type="InterPro" id="IPR023405">
    <property type="entry name" value="Topo_IA_core_domain"/>
</dbReference>
<evidence type="ECO:0000256" key="8">
    <source>
        <dbReference type="ARBA" id="ARBA00023125"/>
    </source>
</evidence>
<dbReference type="PROSITE" id="PS52039">
    <property type="entry name" value="TOPO_IA_2"/>
    <property type="match status" value="1"/>
</dbReference>
<dbReference type="Pfam" id="PF01751">
    <property type="entry name" value="Toprim"/>
    <property type="match status" value="1"/>
</dbReference>
<evidence type="ECO:0000259" key="15">
    <source>
        <dbReference type="PROSITE" id="PS51999"/>
    </source>
</evidence>
<dbReference type="Gene3D" id="3.40.50.140">
    <property type="match status" value="1"/>
</dbReference>
<gene>
    <name evidence="17" type="ORF">AV274_3248</name>
</gene>
<comment type="caution">
    <text evidence="17">The sequence shown here is derived from an EMBL/GenBank/DDBJ whole genome shotgun (WGS) entry which is preliminary data.</text>
</comment>
<dbReference type="GO" id="GO:0031422">
    <property type="term" value="C:RecQ family helicase-topoisomerase III complex"/>
    <property type="evidence" value="ECO:0007669"/>
    <property type="project" value="TreeGrafter"/>
</dbReference>
<dbReference type="InterPro" id="IPR036875">
    <property type="entry name" value="Znf_CCHC_sf"/>
</dbReference>
<evidence type="ECO:0000259" key="14">
    <source>
        <dbReference type="PROSITE" id="PS50880"/>
    </source>
</evidence>
<dbReference type="SUPFAM" id="SSF56712">
    <property type="entry name" value="Prokaryotic type I DNA topoisomerase"/>
    <property type="match status" value="1"/>
</dbReference>
<dbReference type="GO" id="GO:0006310">
    <property type="term" value="P:DNA recombination"/>
    <property type="evidence" value="ECO:0007669"/>
    <property type="project" value="TreeGrafter"/>
</dbReference>
<organism evidence="17 18">
    <name type="scientific">Blastocystis sp. subtype 1 (strain ATCC 50177 / NandII)</name>
    <dbReference type="NCBI Taxonomy" id="478820"/>
    <lineage>
        <taxon>Eukaryota</taxon>
        <taxon>Sar</taxon>
        <taxon>Stramenopiles</taxon>
        <taxon>Bigyra</taxon>
        <taxon>Opalozoa</taxon>
        <taxon>Opalinata</taxon>
        <taxon>Blastocystidae</taxon>
        <taxon>Blastocystis</taxon>
    </lineage>
</organism>
<dbReference type="PRINTS" id="PR00417">
    <property type="entry name" value="PRTPISMRASEI"/>
</dbReference>
<dbReference type="SMART" id="SM00437">
    <property type="entry name" value="TOP1Ac"/>
    <property type="match status" value="1"/>
</dbReference>
<evidence type="ECO:0000256" key="6">
    <source>
        <dbReference type="ARBA" id="ARBA00022833"/>
    </source>
</evidence>
<evidence type="ECO:0000256" key="2">
    <source>
        <dbReference type="ARBA" id="ARBA00009446"/>
    </source>
</evidence>
<dbReference type="GO" id="GO:0003677">
    <property type="term" value="F:DNA binding"/>
    <property type="evidence" value="ECO:0007669"/>
    <property type="project" value="UniProtKB-KW"/>
</dbReference>
<dbReference type="Gene3D" id="1.10.290.10">
    <property type="entry name" value="Topoisomerase I, domain 4"/>
    <property type="match status" value="1"/>
</dbReference>
<dbReference type="Pfam" id="PF00098">
    <property type="entry name" value="zf-CCHC"/>
    <property type="match status" value="1"/>
</dbReference>
<dbReference type="Proteomes" id="UP000078348">
    <property type="component" value="Unassembled WGS sequence"/>
</dbReference>
<dbReference type="InterPro" id="IPR023406">
    <property type="entry name" value="Topo_IA_AS"/>
</dbReference>
<feature type="domain" description="GRF-type" evidence="15">
    <location>
        <begin position="954"/>
        <end position="995"/>
    </location>
</feature>
<dbReference type="Gene3D" id="2.70.20.10">
    <property type="entry name" value="Topoisomerase I, domain 3"/>
    <property type="match status" value="1"/>
</dbReference>
<dbReference type="Pfam" id="PF01131">
    <property type="entry name" value="Topoisom_bac"/>
    <property type="match status" value="1"/>
</dbReference>
<feature type="region of interest" description="Disordered" evidence="12">
    <location>
        <begin position="1112"/>
        <end position="1139"/>
    </location>
</feature>
<evidence type="ECO:0000313" key="17">
    <source>
        <dbReference type="EMBL" id="OAO15032.1"/>
    </source>
</evidence>
<feature type="compositionally biased region" description="Polar residues" evidence="12">
    <location>
        <begin position="911"/>
        <end position="928"/>
    </location>
</feature>
<dbReference type="PROSITE" id="PS00396">
    <property type="entry name" value="TOPO_IA_1"/>
    <property type="match status" value="1"/>
</dbReference>
<sequence>MRILNIAEKPSVAKEISNILSHNRCQYKQGLSKYNPIFEFRCAVLSQDDQMVFSSMAGHMMNLDFSQEYSNWNSVDPFLLFTAPVFKTVKEDMKQIYKQIQKEARGCQALCLWLDCDREGENIAFEVIDSIRTLTPPDENQAKAADARQEIDLRIGCAFTRFQTLLIRNRVLGVDSVVSYGPCQFPTLGFVVERYLQRINFVPEPFWFIQATVKTLSSPSPSEGLIKLHWSRNRLFDELVTVTLYSLIANETEGTVIKMTEKVKNKFKPLPLNTVELQKRCARFLKIGSEEAMRICEILYQKGYISYPRTETAIFPAGTDFPALIQVQCANPWSAYATHLLNDNAFAAPRAGKGDDHAHPPIHPTKALDREGASKLGKDVNPNKALAIYEYVSRHFLACCSRDAVLAESELEVAVGGEVFRAKGTVVKERNYLDIFKYERLAENTLPPLRVGEKMKVAALSVEQGTTTAPELLSEPELIALMDKEGIGTDATIAEHIATIQKRNYAEKNDAGRFAPTKIGVALVETYMQLKYPLFKPYLRAHMERECSDICSGKAHFQEVVDSCIGEISAVFQDIVSKKEQFRETFTQFLHSSAALSLPVAAAATTLNEHFCLCGQCGGDLTLQAQKQSTAVARYLVCAACSLSLSLPVKGALTSLAESCPVCHFQLVQVGAEGEGFVVCPFCYNNPSGKNGVEIEDLCLGETLPCFKCRAACAHAKPEEIQLFRCYACRVGALVLRAQKAGYRVRCTNDKCACGVVFKNNVREIKLSGQTCSRCSDLLGVPVPTLRVTTDAASFELCVCGHDFTAVQHGVQFRQPMDMAVRAFSAGELARPLVGVREKRHAAESEVKRDLTDQLAWLAPIVSQAKKKKPAQAPPKPSVPRAFPPNPPNPQSFPPAPRTFPPTPRTIPPTNQSFPPTNQSFPPTNQSFPPTPRTIPPTNQSFPPTPQQQAPPRCLHGDPCIIRQVNQIGPNNGKRFYCCPRPIDHCSFLQWIEEPPNSTLFNNPSPNSTLFNSSPNSTLFNNPTPNSTLFASHTDHPPAPTCDCGEPCALRTTNKPGPNCGRQFYVCAKPREQQCQFFQWVDEMGTERRGSNREVVCFKCGNKGHMAAQCPQNRFDSRKERQPYKQKPPVSARAPKPARQTRTARKCGLCHKEGHTRKTCPLAKQQSVENANDYQCDYGGDAGDFGLEDMDGAMVWEA</sequence>
<dbReference type="GO" id="GO:0005634">
    <property type="term" value="C:nucleus"/>
    <property type="evidence" value="ECO:0007669"/>
    <property type="project" value="TreeGrafter"/>
</dbReference>
<feature type="domain" description="Toprim" evidence="14">
    <location>
        <begin position="2"/>
        <end position="151"/>
    </location>
</feature>
<name>A0A196SFV7_BLAHN</name>
<dbReference type="GO" id="GO:0003917">
    <property type="term" value="F:DNA topoisomerase type I (single strand cut, ATP-independent) activity"/>
    <property type="evidence" value="ECO:0007669"/>
    <property type="project" value="UniProtKB-EC"/>
</dbReference>
<dbReference type="CDD" id="cd00186">
    <property type="entry name" value="TOP1Ac"/>
    <property type="match status" value="1"/>
</dbReference>
<dbReference type="CDD" id="cd03362">
    <property type="entry name" value="TOPRIM_TopoIA_TopoIII"/>
    <property type="match status" value="1"/>
</dbReference>
<dbReference type="STRING" id="478820.A0A196SFV7"/>
<feature type="compositionally biased region" description="Polar residues" evidence="12">
    <location>
        <begin position="936"/>
        <end position="950"/>
    </location>
</feature>
<dbReference type="SMART" id="SM00436">
    <property type="entry name" value="TOP1Bc"/>
    <property type="match status" value="1"/>
</dbReference>
<dbReference type="InterPro" id="IPR013826">
    <property type="entry name" value="Topo_IA_cen_sub3"/>
</dbReference>